<keyword evidence="1" id="KW-0472">Membrane</keyword>
<keyword evidence="3" id="KW-1185">Reference proteome</keyword>
<comment type="caution">
    <text evidence="2">The sequence shown here is derived from an EMBL/GenBank/DDBJ whole genome shotgun (WGS) entry which is preliminary data.</text>
</comment>
<dbReference type="PANTHER" id="PTHR41795">
    <property type="entry name" value="EXOPOLYSACCHARIDE SYNTHESIS PROTEIN"/>
    <property type="match status" value="1"/>
</dbReference>
<dbReference type="Proteomes" id="UP001597135">
    <property type="component" value="Unassembled WGS sequence"/>
</dbReference>
<feature type="transmembrane region" description="Helical" evidence="1">
    <location>
        <begin position="143"/>
        <end position="159"/>
    </location>
</feature>
<feature type="transmembrane region" description="Helical" evidence="1">
    <location>
        <begin position="54"/>
        <end position="72"/>
    </location>
</feature>
<evidence type="ECO:0000313" key="2">
    <source>
        <dbReference type="EMBL" id="MFD1340881.1"/>
    </source>
</evidence>
<proteinExistence type="predicted"/>
<dbReference type="PIRSF" id="PIRSF033239">
    <property type="entry name" value="ExoD"/>
    <property type="match status" value="1"/>
</dbReference>
<protein>
    <submittedName>
        <fullName evidence="2">Exopolysaccharide biosynthesis protein</fullName>
    </submittedName>
</protein>
<evidence type="ECO:0000313" key="3">
    <source>
        <dbReference type="Proteomes" id="UP001597135"/>
    </source>
</evidence>
<dbReference type="EMBL" id="JBHTMU010000001">
    <property type="protein sequence ID" value="MFD1340881.1"/>
    <property type="molecule type" value="Genomic_DNA"/>
</dbReference>
<keyword evidence="1" id="KW-1133">Transmembrane helix</keyword>
<reference evidence="3" key="1">
    <citation type="journal article" date="2019" name="Int. J. Syst. Evol. Microbiol.">
        <title>The Global Catalogue of Microorganisms (GCM) 10K type strain sequencing project: providing services to taxonomists for standard genome sequencing and annotation.</title>
        <authorList>
            <consortium name="The Broad Institute Genomics Platform"/>
            <consortium name="The Broad Institute Genome Sequencing Center for Infectious Disease"/>
            <person name="Wu L."/>
            <person name="Ma J."/>
        </authorList>
    </citation>
    <scope>NUCLEOTIDE SEQUENCE [LARGE SCALE GENOMIC DNA]</scope>
    <source>
        <strain evidence="3">CCUG 62953</strain>
    </source>
</reference>
<organism evidence="2 3">
    <name type="scientific">Litorisediminicola beolgyonensis</name>
    <dbReference type="NCBI Taxonomy" id="1173614"/>
    <lineage>
        <taxon>Bacteria</taxon>
        <taxon>Pseudomonadati</taxon>
        <taxon>Pseudomonadota</taxon>
        <taxon>Alphaproteobacteria</taxon>
        <taxon>Rhodobacterales</taxon>
        <taxon>Paracoccaceae</taxon>
        <taxon>Litorisediminicola</taxon>
    </lineage>
</organism>
<sequence>MDAQTLSDTASELANPGGTDVADLIDRLCEKSEEGDSDSVSMADLLDAIGARSYGPLLLAIALIVISPVGAIPTVPSLAAVAIALVALQLLIGRKHVWLPQVLRRREVSGDRLRTGIEKMRPVADVMDRWFGKRLSRLTGEPVRRVAALFILALCALVVPLELVPFGAVIPMGAILLFGLAITARDGILMVLAFLASGAALAGGWMLVHSS</sequence>
<gene>
    <name evidence="2" type="ORF">ACFQ4E_00430</name>
</gene>
<dbReference type="RefSeq" id="WP_386800941.1">
    <property type="nucleotide sequence ID" value="NZ_JBHTMU010000001.1"/>
</dbReference>
<dbReference type="PANTHER" id="PTHR41795:SF1">
    <property type="entry name" value="EXOPOLYSACCHARIDE SYNTHESIS PROTEIN"/>
    <property type="match status" value="1"/>
</dbReference>
<feature type="transmembrane region" description="Helical" evidence="1">
    <location>
        <begin position="189"/>
        <end position="208"/>
    </location>
</feature>
<name>A0ABW3ZCL0_9RHOB</name>
<evidence type="ECO:0000256" key="1">
    <source>
        <dbReference type="SAM" id="Phobius"/>
    </source>
</evidence>
<keyword evidence="1" id="KW-0812">Transmembrane</keyword>
<dbReference type="InterPro" id="IPR010331">
    <property type="entry name" value="ExoD"/>
</dbReference>
<dbReference type="Pfam" id="PF06055">
    <property type="entry name" value="ExoD"/>
    <property type="match status" value="1"/>
</dbReference>
<accession>A0ABW3ZCL0</accession>